<dbReference type="Proteomes" id="UP000234585">
    <property type="component" value="Unassembled WGS sequence"/>
</dbReference>
<name>A0A2I2FIY6_ASPCN</name>
<evidence type="ECO:0000313" key="2">
    <source>
        <dbReference type="Proteomes" id="UP000234585"/>
    </source>
</evidence>
<keyword evidence="2" id="KW-1185">Reference proteome</keyword>
<evidence type="ECO:0000313" key="1">
    <source>
        <dbReference type="EMBL" id="PLB40592.1"/>
    </source>
</evidence>
<protein>
    <submittedName>
        <fullName evidence="1">Uncharacterized protein</fullName>
    </submittedName>
</protein>
<dbReference type="AlphaFoldDB" id="A0A2I2FIY6"/>
<sequence>MNSNAGVVQDATKSMKVTVLTTPAGEVDFLCVYTATIPAEFLDRLDAPSQPLDSPCVSVKNFYISLKPARDALQNLHRLICTGSCSLCADAQPTDPGVAK</sequence>
<organism evidence="1 2">
    <name type="scientific">Aspergillus candidus</name>
    <dbReference type="NCBI Taxonomy" id="41067"/>
    <lineage>
        <taxon>Eukaryota</taxon>
        <taxon>Fungi</taxon>
        <taxon>Dikarya</taxon>
        <taxon>Ascomycota</taxon>
        <taxon>Pezizomycotina</taxon>
        <taxon>Eurotiomycetes</taxon>
        <taxon>Eurotiomycetidae</taxon>
        <taxon>Eurotiales</taxon>
        <taxon>Aspergillaceae</taxon>
        <taxon>Aspergillus</taxon>
        <taxon>Aspergillus subgen. Circumdati</taxon>
    </lineage>
</organism>
<dbReference type="GeneID" id="36518808"/>
<accession>A0A2I2FIY6</accession>
<dbReference type="RefSeq" id="XP_024674604.1">
    <property type="nucleotide sequence ID" value="XM_024811648.1"/>
</dbReference>
<proteinExistence type="predicted"/>
<gene>
    <name evidence="1" type="ORF">BDW47DRAFT_101394</name>
</gene>
<reference evidence="1 2" key="1">
    <citation type="submission" date="2017-12" db="EMBL/GenBank/DDBJ databases">
        <authorList>
            <consortium name="DOE Joint Genome Institute"/>
            <person name="Haridas S."/>
            <person name="Kjaerbolling I."/>
            <person name="Vesth T.C."/>
            <person name="Frisvad J.C."/>
            <person name="Nybo J.L."/>
            <person name="Theobald S."/>
            <person name="Kuo A."/>
            <person name="Bowyer P."/>
            <person name="Matsuda Y."/>
            <person name="Mondo S."/>
            <person name="Lyhne E.K."/>
            <person name="Kogle M.E."/>
            <person name="Clum A."/>
            <person name="Lipzen A."/>
            <person name="Salamov A."/>
            <person name="Ngan C.Y."/>
            <person name="Daum C."/>
            <person name="Chiniquy J."/>
            <person name="Barry K."/>
            <person name="LaButti K."/>
            <person name="Simmons B.A."/>
            <person name="Magnuson J.K."/>
            <person name="Mortensen U.H."/>
            <person name="Larsen T.O."/>
            <person name="Grigoriev I.V."/>
            <person name="Baker S.E."/>
            <person name="Andersen M.R."/>
            <person name="Nordberg H.P."/>
            <person name="Cantor M.N."/>
            <person name="Hua S.X."/>
        </authorList>
    </citation>
    <scope>NUCLEOTIDE SEQUENCE [LARGE SCALE GENOMIC DNA]</scope>
    <source>
        <strain evidence="1 2">CBS 102.13</strain>
    </source>
</reference>
<dbReference type="EMBL" id="KZ559124">
    <property type="protein sequence ID" value="PLB40592.1"/>
    <property type="molecule type" value="Genomic_DNA"/>
</dbReference>
<dbReference type="OrthoDB" id="5343483at2759"/>